<dbReference type="AlphaFoldDB" id="A0A2H3KKI2"/>
<organism evidence="1 2">
    <name type="scientific">Flavobacterium branchiophilum</name>
    <dbReference type="NCBI Taxonomy" id="55197"/>
    <lineage>
        <taxon>Bacteria</taxon>
        <taxon>Pseudomonadati</taxon>
        <taxon>Bacteroidota</taxon>
        <taxon>Flavobacteriia</taxon>
        <taxon>Flavobacteriales</taxon>
        <taxon>Flavobacteriaceae</taxon>
        <taxon>Flavobacterium</taxon>
    </lineage>
</organism>
<gene>
    <name evidence="1" type="ORF">B0A77_04370</name>
</gene>
<sequence>MKQTFSLLIYFIALSTIFGQQKMNITFEARYELNFKEYKNQKPDFLKNTFILLGNERESFFKNMSVYVKDSLLDYGKIRETGDIQKDFETFGKYVPDLPFTVFFKEGQIKFTNQIESNSYYYEEPIDFKWKITKELKNINGIKCIKATTTKWGRNWIAYYSPKHAMPFGPYKFNGLPGLIFEIYDEKKDYNFLIYKYKKRVSNNFITHQSSKSKKTSKIQYEKIRKQAAIHPYFLTNEKDAKLLRKGQQFLEEKEKNYNPIELTD</sequence>
<dbReference type="RefSeq" id="WP_097553670.1">
    <property type="nucleotide sequence ID" value="NZ_PCMW01000026.1"/>
</dbReference>
<accession>A0A2H3KKI2</accession>
<protein>
    <recommendedName>
        <fullName evidence="3">GLPGLI family protein</fullName>
    </recommendedName>
</protein>
<evidence type="ECO:0000313" key="1">
    <source>
        <dbReference type="EMBL" id="PDS25639.1"/>
    </source>
</evidence>
<name>A0A2H3KKI2_9FLAO</name>
<comment type="caution">
    <text evidence="1">The sequence shown here is derived from an EMBL/GenBank/DDBJ whole genome shotgun (WGS) entry which is preliminary data.</text>
</comment>
<dbReference type="Proteomes" id="UP000220828">
    <property type="component" value="Unassembled WGS sequence"/>
</dbReference>
<dbReference type="NCBIfam" id="TIGR01200">
    <property type="entry name" value="GLPGLI"/>
    <property type="match status" value="1"/>
</dbReference>
<dbReference type="OrthoDB" id="1440774at2"/>
<reference evidence="1 2" key="1">
    <citation type="submission" date="2017-09" db="EMBL/GenBank/DDBJ databases">
        <title>Whole genomes of Flavobacteriaceae.</title>
        <authorList>
            <person name="Stine C."/>
            <person name="Li C."/>
            <person name="Tadesse D."/>
        </authorList>
    </citation>
    <scope>NUCLEOTIDE SEQUENCE [LARGE SCALE GENOMIC DNA]</scope>
    <source>
        <strain evidence="1 2">ATCC 35036</strain>
    </source>
</reference>
<dbReference type="EMBL" id="PCMW01000026">
    <property type="protein sequence ID" value="PDS25639.1"/>
    <property type="molecule type" value="Genomic_DNA"/>
</dbReference>
<evidence type="ECO:0008006" key="3">
    <source>
        <dbReference type="Google" id="ProtNLM"/>
    </source>
</evidence>
<proteinExistence type="predicted"/>
<evidence type="ECO:0000313" key="2">
    <source>
        <dbReference type="Proteomes" id="UP000220828"/>
    </source>
</evidence>
<dbReference type="InterPro" id="IPR005901">
    <property type="entry name" value="GLPGLI"/>
</dbReference>